<feature type="domain" description="Peptidase family M23 N-terminal" evidence="2">
    <location>
        <begin position="46"/>
        <end position="115"/>
    </location>
</feature>
<dbReference type="SUPFAM" id="SSF51261">
    <property type="entry name" value="Duplicated hybrid motif"/>
    <property type="match status" value="1"/>
</dbReference>
<dbReference type="Pfam" id="PF01551">
    <property type="entry name" value="Peptidase_M23"/>
    <property type="match status" value="1"/>
</dbReference>
<evidence type="ECO:0000313" key="3">
    <source>
        <dbReference type="EMBL" id="VAX00715.1"/>
    </source>
</evidence>
<dbReference type="CDD" id="cd12797">
    <property type="entry name" value="M23_peptidase"/>
    <property type="match status" value="1"/>
</dbReference>
<feature type="domain" description="M23ase beta-sheet core" evidence="1">
    <location>
        <begin position="189"/>
        <end position="283"/>
    </location>
</feature>
<accession>A0A3B1B392</accession>
<evidence type="ECO:0000259" key="1">
    <source>
        <dbReference type="Pfam" id="PF01551"/>
    </source>
</evidence>
<dbReference type="PANTHER" id="PTHR21666:SF285">
    <property type="entry name" value="M23 FAMILY METALLOPEPTIDASE"/>
    <property type="match status" value="1"/>
</dbReference>
<dbReference type="InterPro" id="IPR016047">
    <property type="entry name" value="M23ase_b-sheet_dom"/>
</dbReference>
<dbReference type="Gene3D" id="2.60.40.1590">
    <property type="entry name" value="Peptidoglycan hydrolase domains"/>
    <property type="match status" value="1"/>
</dbReference>
<organism evidence="3">
    <name type="scientific">hydrothermal vent metagenome</name>
    <dbReference type="NCBI Taxonomy" id="652676"/>
    <lineage>
        <taxon>unclassified sequences</taxon>
        <taxon>metagenomes</taxon>
        <taxon>ecological metagenomes</taxon>
    </lineage>
</organism>
<dbReference type="Gene3D" id="2.70.70.10">
    <property type="entry name" value="Glucose Permease (Domain IIA)"/>
    <property type="match status" value="1"/>
</dbReference>
<protein>
    <submittedName>
        <fullName evidence="3">Peptidase M23B</fullName>
    </submittedName>
</protein>
<dbReference type="EMBL" id="UOFV01000222">
    <property type="protein sequence ID" value="VAX00715.1"/>
    <property type="molecule type" value="Genomic_DNA"/>
</dbReference>
<gene>
    <name evidence="3" type="ORF">MNBD_GAMMA19-1934</name>
</gene>
<evidence type="ECO:0000259" key="2">
    <source>
        <dbReference type="Pfam" id="PF18421"/>
    </source>
</evidence>
<name>A0A3B1B392_9ZZZZ</name>
<dbReference type="Pfam" id="PF18421">
    <property type="entry name" value="Peptidase_M23_N"/>
    <property type="match status" value="1"/>
</dbReference>
<dbReference type="InterPro" id="IPR011055">
    <property type="entry name" value="Dup_hybrid_motif"/>
</dbReference>
<dbReference type="GO" id="GO:0004222">
    <property type="term" value="F:metalloendopeptidase activity"/>
    <property type="evidence" value="ECO:0007669"/>
    <property type="project" value="TreeGrafter"/>
</dbReference>
<dbReference type="AlphaFoldDB" id="A0A3B1B392"/>
<dbReference type="InterPro" id="IPR040487">
    <property type="entry name" value="Peptidase_M23_N"/>
</dbReference>
<proteinExistence type="predicted"/>
<reference evidence="3" key="1">
    <citation type="submission" date="2018-06" db="EMBL/GenBank/DDBJ databases">
        <authorList>
            <person name="Zhirakovskaya E."/>
        </authorList>
    </citation>
    <scope>NUCLEOTIDE SEQUENCE</scope>
</reference>
<sequence>MRHTHRHLTLLFTLLCLLFISLFGTNSLAAEANTVSATQRLPHTAAVPGGVVILDVGPASDPAPEVYYRKKRVMVVQNNDQWQAVVGISLTAKSGKHQLRIKGQSTPLPFQVSAKQYPEQYLTIKNKRKVNPNKTDMKRIQGERGRINAALRHWEPQTEIETRFSLPLKGRFSSPFGLRRFFNEQPRKPHSGIDIAAPEGTPIHAPAAGKVIERGEFFFNGNSVFIEHGQGLVTLYAHMSRIDVEPGQRVSRGEIIGAVGQTGRATGPHLHWGVSLNNARVDPALFFDDLKSLLAAP</sequence>
<dbReference type="PANTHER" id="PTHR21666">
    <property type="entry name" value="PEPTIDASE-RELATED"/>
    <property type="match status" value="1"/>
</dbReference>
<dbReference type="InterPro" id="IPR050570">
    <property type="entry name" value="Cell_wall_metabolism_enzyme"/>
</dbReference>
<dbReference type="FunFam" id="2.70.70.10:FF:000019">
    <property type="entry name" value="M23 family peptidase"/>
    <property type="match status" value="1"/>
</dbReference>